<evidence type="ECO:0000313" key="6">
    <source>
        <dbReference type="EMBL" id="KAF7677974.1"/>
    </source>
</evidence>
<gene>
    <name evidence="6" type="ORF">GT037_004833</name>
</gene>
<accession>A0A8H7BAA2</accession>
<keyword evidence="4" id="KW-1133">Transmembrane helix</keyword>
<feature type="region of interest" description="Disordered" evidence="3">
    <location>
        <begin position="1"/>
        <end position="27"/>
    </location>
</feature>
<name>A0A8H7BAA2_9PLEO</name>
<feature type="transmembrane region" description="Helical" evidence="4">
    <location>
        <begin position="401"/>
        <end position="423"/>
    </location>
</feature>
<feature type="transmembrane region" description="Helical" evidence="4">
    <location>
        <begin position="75"/>
        <end position="97"/>
    </location>
</feature>
<feature type="transmembrane region" description="Helical" evidence="4">
    <location>
        <begin position="129"/>
        <end position="151"/>
    </location>
</feature>
<comment type="similarity">
    <text evidence="2">Belongs to the major facilitator superfamily. Monocarboxylate porter (TC 2.A.1.13) family.</text>
</comment>
<dbReference type="GO" id="GO:0016020">
    <property type="term" value="C:membrane"/>
    <property type="evidence" value="ECO:0007669"/>
    <property type="project" value="UniProtKB-SubCell"/>
</dbReference>
<feature type="transmembrane region" description="Helical" evidence="4">
    <location>
        <begin position="163"/>
        <end position="184"/>
    </location>
</feature>
<reference evidence="6" key="2">
    <citation type="submission" date="2020-08" db="EMBL/GenBank/DDBJ databases">
        <title>Draft Genome Sequence of Cumin Blight Pathogen Alternaria burnsii.</title>
        <authorList>
            <person name="Feng Z."/>
        </authorList>
    </citation>
    <scope>NUCLEOTIDE SEQUENCE</scope>
    <source>
        <strain evidence="6">CBS107.38</strain>
    </source>
</reference>
<proteinExistence type="inferred from homology"/>
<feature type="transmembrane region" description="Helical" evidence="4">
    <location>
        <begin position="237"/>
        <end position="258"/>
    </location>
</feature>
<dbReference type="Gene3D" id="1.20.1250.20">
    <property type="entry name" value="MFS general substrate transporter like domains"/>
    <property type="match status" value="2"/>
</dbReference>
<dbReference type="PROSITE" id="PS50850">
    <property type="entry name" value="MFS"/>
    <property type="match status" value="1"/>
</dbReference>
<dbReference type="SUPFAM" id="SSF103473">
    <property type="entry name" value="MFS general substrate transporter"/>
    <property type="match status" value="1"/>
</dbReference>
<feature type="transmembrane region" description="Helical" evidence="4">
    <location>
        <begin position="104"/>
        <end position="123"/>
    </location>
</feature>
<evidence type="ECO:0000259" key="5">
    <source>
        <dbReference type="PROSITE" id="PS50850"/>
    </source>
</evidence>
<dbReference type="AlphaFoldDB" id="A0A8H7BAA2"/>
<dbReference type="PANTHER" id="PTHR11360">
    <property type="entry name" value="MONOCARBOXYLATE TRANSPORTER"/>
    <property type="match status" value="1"/>
</dbReference>
<comment type="subcellular location">
    <subcellularLocation>
        <location evidence="1">Membrane</location>
        <topology evidence="1">Multi-pass membrane protein</topology>
    </subcellularLocation>
</comment>
<dbReference type="GeneID" id="62203058"/>
<dbReference type="InterPro" id="IPR011701">
    <property type="entry name" value="MFS"/>
</dbReference>
<evidence type="ECO:0000256" key="3">
    <source>
        <dbReference type="SAM" id="MobiDB-lite"/>
    </source>
</evidence>
<dbReference type="RefSeq" id="XP_038788152.1">
    <property type="nucleotide sequence ID" value="XM_038929880.1"/>
</dbReference>
<organism evidence="6 7">
    <name type="scientific">Alternaria burnsii</name>
    <dbReference type="NCBI Taxonomy" id="1187904"/>
    <lineage>
        <taxon>Eukaryota</taxon>
        <taxon>Fungi</taxon>
        <taxon>Dikarya</taxon>
        <taxon>Ascomycota</taxon>
        <taxon>Pezizomycotina</taxon>
        <taxon>Dothideomycetes</taxon>
        <taxon>Pleosporomycetidae</taxon>
        <taxon>Pleosporales</taxon>
        <taxon>Pleosporineae</taxon>
        <taxon>Pleosporaceae</taxon>
        <taxon>Alternaria</taxon>
        <taxon>Alternaria sect. Alternaria</taxon>
    </lineage>
</organism>
<dbReference type="PANTHER" id="PTHR11360:SF281">
    <property type="entry name" value="ASPYRIDONES EFFLUX PROTEIN APDF-RELATED"/>
    <property type="match status" value="1"/>
</dbReference>
<dbReference type="InterPro" id="IPR036259">
    <property type="entry name" value="MFS_trans_sf"/>
</dbReference>
<evidence type="ECO:0000256" key="2">
    <source>
        <dbReference type="ARBA" id="ARBA00006727"/>
    </source>
</evidence>
<feature type="transmembrane region" description="Helical" evidence="4">
    <location>
        <begin position="305"/>
        <end position="326"/>
    </location>
</feature>
<sequence>MPEKLPSIPGRSPSQSTENTESKKLQEHDGGHAAWLTVAGSILVYYASFGVMNSFGFFQNYYSSDFLKQTPPSTIAFIGTLQMALMNLLAALSGALCDRYGVRYLYLGSGTGTALALVMLSSIHRGQFWLVLMTQGLLMGLTIAFGVQPALTVVGQHFKERRALAMGLVSTGSALGGIGFPLMFEQLLPKVGFSNSLRLAAVKIAVCYFIALCTSTSKPSGKPDRKDFASLIDFRGFLDRSYAVLCIGTWFAILGLWIPAYYLKSYANAVYAGNTVSKYFLCMLNGSSIVGATFGGFLGDCIGRLNLLWPITFVSGCLCLFLWLLSTSMATLIFFVCVYGFCTSSVTALPPSVIGQITSDDKLGARIGAFYSVIAIASLIGTPIGGSLITDDKAKDGYRWLISFSGASLITGSIFMLVSRRLLDKDLGKKW</sequence>
<dbReference type="Pfam" id="PF07690">
    <property type="entry name" value="MFS_1"/>
    <property type="match status" value="1"/>
</dbReference>
<keyword evidence="4" id="KW-0472">Membrane</keyword>
<feature type="domain" description="Major facilitator superfamily (MFS) profile" evidence="5">
    <location>
        <begin position="241"/>
        <end position="431"/>
    </location>
</feature>
<dbReference type="Proteomes" id="UP000596902">
    <property type="component" value="Unassembled WGS sequence"/>
</dbReference>
<keyword evidence="7" id="KW-1185">Reference proteome</keyword>
<feature type="transmembrane region" description="Helical" evidence="4">
    <location>
        <begin position="367"/>
        <end position="389"/>
    </location>
</feature>
<feature type="transmembrane region" description="Helical" evidence="4">
    <location>
        <begin position="33"/>
        <end position="55"/>
    </location>
</feature>
<dbReference type="GO" id="GO:0022857">
    <property type="term" value="F:transmembrane transporter activity"/>
    <property type="evidence" value="ECO:0007669"/>
    <property type="project" value="InterPro"/>
</dbReference>
<keyword evidence="4" id="KW-0812">Transmembrane</keyword>
<dbReference type="InterPro" id="IPR020846">
    <property type="entry name" value="MFS_dom"/>
</dbReference>
<dbReference type="EMBL" id="JAAABM010000005">
    <property type="protein sequence ID" value="KAF7677974.1"/>
    <property type="molecule type" value="Genomic_DNA"/>
</dbReference>
<evidence type="ECO:0000313" key="7">
    <source>
        <dbReference type="Proteomes" id="UP000596902"/>
    </source>
</evidence>
<reference evidence="6" key="1">
    <citation type="submission" date="2020-01" db="EMBL/GenBank/DDBJ databases">
        <authorList>
            <person name="Feng Z.H.Z."/>
        </authorList>
    </citation>
    <scope>NUCLEOTIDE SEQUENCE</scope>
    <source>
        <strain evidence="6">CBS107.38</strain>
    </source>
</reference>
<evidence type="ECO:0000256" key="4">
    <source>
        <dbReference type="SAM" id="Phobius"/>
    </source>
</evidence>
<dbReference type="InterPro" id="IPR050327">
    <property type="entry name" value="Proton-linked_MCT"/>
</dbReference>
<protein>
    <submittedName>
        <fullName evidence="6">Mfs general substrate transporter</fullName>
    </submittedName>
</protein>
<evidence type="ECO:0000256" key="1">
    <source>
        <dbReference type="ARBA" id="ARBA00004141"/>
    </source>
</evidence>
<comment type="caution">
    <text evidence="6">The sequence shown here is derived from an EMBL/GenBank/DDBJ whole genome shotgun (WGS) entry which is preliminary data.</text>
</comment>
<feature type="transmembrane region" description="Helical" evidence="4">
    <location>
        <begin position="332"/>
        <end position="355"/>
    </location>
</feature>
<feature type="transmembrane region" description="Helical" evidence="4">
    <location>
        <begin position="278"/>
        <end position="298"/>
    </location>
</feature>